<evidence type="ECO:0000313" key="4">
    <source>
        <dbReference type="EMBL" id="CAH3190398.1"/>
    </source>
</evidence>
<evidence type="ECO:0000256" key="2">
    <source>
        <dbReference type="SAM" id="Coils"/>
    </source>
</evidence>
<proteinExistence type="predicted"/>
<comment type="caution">
    <text evidence="4">The sequence shown here is derived from an EMBL/GenBank/DDBJ whole genome shotgun (WGS) entry which is preliminary data.</text>
</comment>
<evidence type="ECO:0000259" key="3">
    <source>
        <dbReference type="PROSITE" id="PS50103"/>
    </source>
</evidence>
<dbReference type="PROSITE" id="PS50103">
    <property type="entry name" value="ZF_C3H1"/>
    <property type="match status" value="1"/>
</dbReference>
<reference evidence="4 5" key="1">
    <citation type="submission" date="2022-05" db="EMBL/GenBank/DDBJ databases">
        <authorList>
            <consortium name="Genoscope - CEA"/>
            <person name="William W."/>
        </authorList>
    </citation>
    <scope>NUCLEOTIDE SEQUENCE [LARGE SCALE GENOMIC DNA]</scope>
</reference>
<dbReference type="Proteomes" id="UP001159405">
    <property type="component" value="Unassembled WGS sequence"/>
</dbReference>
<name>A0ABN8SFA2_9CNID</name>
<keyword evidence="1" id="KW-0863">Zinc-finger</keyword>
<evidence type="ECO:0000256" key="1">
    <source>
        <dbReference type="PROSITE-ProRule" id="PRU00723"/>
    </source>
</evidence>
<keyword evidence="2" id="KW-0175">Coiled coil</keyword>
<dbReference type="InterPro" id="IPR000571">
    <property type="entry name" value="Znf_CCCH"/>
</dbReference>
<keyword evidence="1" id="KW-0862">Zinc</keyword>
<evidence type="ECO:0000313" key="5">
    <source>
        <dbReference type="Proteomes" id="UP001159405"/>
    </source>
</evidence>
<feature type="zinc finger region" description="C3H1-type" evidence="1">
    <location>
        <begin position="340"/>
        <end position="367"/>
    </location>
</feature>
<feature type="coiled-coil region" evidence="2">
    <location>
        <begin position="57"/>
        <end position="100"/>
    </location>
</feature>
<dbReference type="EMBL" id="CALNXK010000854">
    <property type="protein sequence ID" value="CAH3190398.1"/>
    <property type="molecule type" value="Genomic_DNA"/>
</dbReference>
<keyword evidence="5" id="KW-1185">Reference proteome</keyword>
<keyword evidence="1" id="KW-0479">Metal-binding</keyword>
<accession>A0ABN8SFA2</accession>
<gene>
    <name evidence="4" type="ORF">PLOB_00047006</name>
</gene>
<feature type="domain" description="C3H1-type" evidence="3">
    <location>
        <begin position="340"/>
        <end position="367"/>
    </location>
</feature>
<protein>
    <recommendedName>
        <fullName evidence="3">C3H1-type domain-containing protein</fullName>
    </recommendedName>
</protein>
<sequence length="396" mass="44374">MATASDLKADRKVVKCPGCKTPNEDHHWGIPSKFCEGLEKYSPKKEMETSPTSETVFSALAAELESLELEEEELRRQEEESKLRKRIADKRKLIERLRKSGSGDAAGEDNTPRLTIKDLPNVDFSDAEGRTPLDEFLAGWEDQPQFRPTDSIWQRAGACEGGRMQSSHQPSSTEMFLKPMKTAKGEKPLLIIDFVNSIVPQEQEETLGNQGSAKIVVTYGPKKPKLESISIPQWVVANTRIFYTLLSEGKLSTQSAIQDYLAYTVKIMELIARYDWKSILMYDNEFRKLQAIYKFSWSFDSTHLHTVLLQPIYKPNPPTATTKPSASNTNQRNAFTSFTPGGRVICRNFNGPRGCTLPNCNFAHVCNRKIAGKACAMSHPGFSHKVADPPSAQTPQ</sequence>
<organism evidence="4 5">
    <name type="scientific">Porites lobata</name>
    <dbReference type="NCBI Taxonomy" id="104759"/>
    <lineage>
        <taxon>Eukaryota</taxon>
        <taxon>Metazoa</taxon>
        <taxon>Cnidaria</taxon>
        <taxon>Anthozoa</taxon>
        <taxon>Hexacorallia</taxon>
        <taxon>Scleractinia</taxon>
        <taxon>Fungiina</taxon>
        <taxon>Poritidae</taxon>
        <taxon>Porites</taxon>
    </lineage>
</organism>